<protein>
    <submittedName>
        <fullName evidence="6">Endonuclease</fullName>
    </submittedName>
</protein>
<dbReference type="InterPro" id="IPR005135">
    <property type="entry name" value="Endo/exonuclease/phosphatase"/>
</dbReference>
<evidence type="ECO:0000259" key="4">
    <source>
        <dbReference type="Pfam" id="PF19580"/>
    </source>
</evidence>
<evidence type="ECO:0000313" key="7">
    <source>
        <dbReference type="Proteomes" id="UP000429595"/>
    </source>
</evidence>
<keyword evidence="1" id="KW-0732">Signal</keyword>
<feature type="signal peptide" evidence="1">
    <location>
        <begin position="1"/>
        <end position="33"/>
    </location>
</feature>
<accession>A0A6I1FGH3</accession>
<keyword evidence="6" id="KW-0540">Nuclease</keyword>
<evidence type="ECO:0000256" key="1">
    <source>
        <dbReference type="SAM" id="SignalP"/>
    </source>
</evidence>
<dbReference type="Pfam" id="PF19886">
    <property type="entry name" value="DUF6359"/>
    <property type="match status" value="1"/>
</dbReference>
<evidence type="ECO:0000259" key="2">
    <source>
        <dbReference type="Pfam" id="PF13290"/>
    </source>
</evidence>
<name>A0A6I1FGH3_9BACI</name>
<dbReference type="Pfam" id="PF18942">
    <property type="entry name" value="DUF5689"/>
    <property type="match status" value="1"/>
</dbReference>
<dbReference type="InterPro" id="IPR036691">
    <property type="entry name" value="Endo/exonu/phosph_ase_sf"/>
</dbReference>
<dbReference type="InterPro" id="IPR043744">
    <property type="entry name" value="DUF5689"/>
</dbReference>
<keyword evidence="7" id="KW-1185">Reference proteome</keyword>
<feature type="chain" id="PRO_5026009872" evidence="1">
    <location>
        <begin position="34"/>
        <end position="1006"/>
    </location>
</feature>
<sequence>MKKKNVGKLFNAALMFILLISLLSPLSASHSKAAEIHTVAQAMAQNSGQATVEGYIVGYTKSGPSYQFTGPFVDDTNIAIADSANEKDKSKIMPVQLKTPAGNRTTFGLKTNPENIGEKVQITGELGAYFGAPSFKKDTALTIEFVSSEDPGTNPEEPGEDPAEVVSIAEARAQETGTVTTKGVVTAKLKNTIHIQDETAAIAVRPASLDVQPGDEITVTGSLKQYQNLLQIDPAVLVNNEGNVGLPSPKQLAGSELNEENESKLATVKDVTIESAEQGSGWVNYTAADGTNFIVRDETAALNIAVGTTYDSITGIVQQFGEKYQIIPRGEADIVADATAVQSVFASPEEGLIAAGTKVTLETATEGADIFYTTTGEGPVQHGRLYQEPITVDRNMTVKVFAKKEGLTQTEVKEFQYKVFDPEEGLQIHDIQGDSHESPLKGEIVTNIEGIVTYTYKIGSGNYFHIQTPDDQIDDNPKTSEALIVYTGKATDTAIGDKVRISGKVDEYHIDGYNNSKRETDLSITQINARDDQGGKVEKAASGEKLPRPIVIGKNLPTKVIDNDSFKEFDPEEDAIDFWESIEGMRVEVGDMKAVAPQEHGDLIVVQKKAKTDTVNGGVRLTEDNQHPERIQFKLFPNNEARNFDVATGDLFNGTVAGVVNYGFQNYKIYADLADLQAAFKKGKAKPETTKLGQAKKKLTIASYNLENFSNNKASNETPDSKAEKLARAFAKDMKSPDIIGVTEVQDNNGQAAGDSDASESYERLIAAIEKAGGPAYEYVNINPENNKDGGAPNANIRVGFLYNPERVSLTKGPQPGSAAQPVDYKDGKLTYNPGRIDPNNDAFNNSRKPLAAQFDFQGESVIVIANHFNSKSGDTPLFGSTQPPVYGSEAQRHQMAQIVNDFVENIKTENKQANVVVLGDLNDFEFSRTLEILKGNELVNMIDKVKEKERYTYLFQGNSQVLDHILVSNNLAKSTKADIVHINADFTDMAGRASDHDPVLVEIKF</sequence>
<dbReference type="Gene3D" id="3.60.10.10">
    <property type="entry name" value="Endonuclease/exonuclease/phosphatase"/>
    <property type="match status" value="1"/>
</dbReference>
<keyword evidence="6" id="KW-0255">Endonuclease</keyword>
<dbReference type="CDD" id="cd04486">
    <property type="entry name" value="YhcR_OBF_like"/>
    <property type="match status" value="1"/>
</dbReference>
<dbReference type="GO" id="GO:0004519">
    <property type="term" value="F:endonuclease activity"/>
    <property type="evidence" value="ECO:0007669"/>
    <property type="project" value="UniProtKB-KW"/>
</dbReference>
<dbReference type="Pfam" id="PF19580">
    <property type="entry name" value="Exo_endo_phos_3"/>
    <property type="match status" value="1"/>
</dbReference>
<feature type="domain" description="Endonuclease YhcR N-terminal" evidence="5">
    <location>
        <begin position="38"/>
        <end position="143"/>
    </location>
</feature>
<dbReference type="RefSeq" id="WP_152150311.1">
    <property type="nucleotide sequence ID" value="NZ_WEIO01000003.1"/>
</dbReference>
<dbReference type="Proteomes" id="UP000429595">
    <property type="component" value="Unassembled WGS sequence"/>
</dbReference>
<proteinExistence type="predicted"/>
<comment type="caution">
    <text evidence="6">The sequence shown here is derived from an EMBL/GenBank/DDBJ whole genome shotgun (WGS) entry which is preliminary data.</text>
</comment>
<dbReference type="PANTHER" id="PTHR42834:SF1">
    <property type="entry name" value="ENDONUCLEASE_EXONUCLEASE_PHOSPHATASE FAMILY PROTEIN (AFU_ORTHOLOGUE AFUA_3G09210)"/>
    <property type="match status" value="1"/>
</dbReference>
<feature type="domain" description="DUF5689" evidence="3">
    <location>
        <begin position="178"/>
        <end position="334"/>
    </location>
</feature>
<evidence type="ECO:0000259" key="5">
    <source>
        <dbReference type="Pfam" id="PF19886"/>
    </source>
</evidence>
<reference evidence="6 7" key="1">
    <citation type="submission" date="2019-10" db="EMBL/GenBank/DDBJ databases">
        <title>Bacillus aerolatum sp. nov., isolated from bioaerosol of sport playgrounds.</title>
        <authorList>
            <person name="Chen P."/>
            <person name="Zhang G."/>
        </authorList>
    </citation>
    <scope>NUCLEOTIDE SEQUENCE [LARGE SCALE GENOMIC DNA]</scope>
    <source>
        <strain evidence="6 7">CX253</strain>
    </source>
</reference>
<dbReference type="CDD" id="cd10283">
    <property type="entry name" value="MnuA_DNase1-like"/>
    <property type="match status" value="1"/>
</dbReference>
<feature type="domain" description="GH29D-like beta-sandwich" evidence="2">
    <location>
        <begin position="348"/>
        <end position="413"/>
    </location>
</feature>
<feature type="domain" description="Endonuclease/exonuclease/phosphatase" evidence="4">
    <location>
        <begin position="837"/>
        <end position="983"/>
    </location>
</feature>
<keyword evidence="6" id="KW-0378">Hydrolase</keyword>
<dbReference type="InterPro" id="IPR059177">
    <property type="entry name" value="GH29D-like_dom"/>
</dbReference>
<dbReference type="InterPro" id="IPR045939">
    <property type="entry name" value="YhcR_N"/>
</dbReference>
<dbReference type="SUPFAM" id="SSF56219">
    <property type="entry name" value="DNase I-like"/>
    <property type="match status" value="1"/>
</dbReference>
<organism evidence="6 7">
    <name type="scientific">Bacillus aerolatus</name>
    <dbReference type="NCBI Taxonomy" id="2653354"/>
    <lineage>
        <taxon>Bacteria</taxon>
        <taxon>Bacillati</taxon>
        <taxon>Bacillota</taxon>
        <taxon>Bacilli</taxon>
        <taxon>Bacillales</taxon>
        <taxon>Bacillaceae</taxon>
        <taxon>Bacillus</taxon>
    </lineage>
</organism>
<evidence type="ECO:0000259" key="3">
    <source>
        <dbReference type="Pfam" id="PF18942"/>
    </source>
</evidence>
<dbReference type="PANTHER" id="PTHR42834">
    <property type="entry name" value="ENDONUCLEASE/EXONUCLEASE/PHOSPHATASE FAMILY PROTEIN (AFU_ORTHOLOGUE AFUA_3G09210)"/>
    <property type="match status" value="1"/>
</dbReference>
<evidence type="ECO:0000313" key="6">
    <source>
        <dbReference type="EMBL" id="KAB7707347.1"/>
    </source>
</evidence>
<dbReference type="EMBL" id="WEIO01000003">
    <property type="protein sequence ID" value="KAB7707347.1"/>
    <property type="molecule type" value="Genomic_DNA"/>
</dbReference>
<gene>
    <name evidence="6" type="ORF">F9802_06225</name>
</gene>
<dbReference type="Pfam" id="PF13290">
    <property type="entry name" value="CHB_HEX_C_1"/>
    <property type="match status" value="1"/>
</dbReference>
<dbReference type="AlphaFoldDB" id="A0A6I1FGH3"/>